<gene>
    <name evidence="2" type="ORF">CPB84DRAFT_1781501</name>
</gene>
<dbReference type="Proteomes" id="UP000724874">
    <property type="component" value="Unassembled WGS sequence"/>
</dbReference>
<comment type="caution">
    <text evidence="2">The sequence shown here is derived from an EMBL/GenBank/DDBJ whole genome shotgun (WGS) entry which is preliminary data.</text>
</comment>
<evidence type="ECO:0000313" key="2">
    <source>
        <dbReference type="EMBL" id="KAF8897075.1"/>
    </source>
</evidence>
<feature type="region of interest" description="Disordered" evidence="1">
    <location>
        <begin position="9"/>
        <end position="40"/>
    </location>
</feature>
<name>A0A9P5NL42_GYMJU</name>
<evidence type="ECO:0000256" key="1">
    <source>
        <dbReference type="SAM" id="MobiDB-lite"/>
    </source>
</evidence>
<protein>
    <submittedName>
        <fullName evidence="2">Uncharacterized protein</fullName>
    </submittedName>
</protein>
<dbReference type="AlphaFoldDB" id="A0A9P5NL42"/>
<keyword evidence="3" id="KW-1185">Reference proteome</keyword>
<sequence>MSTAILLPELPPYESAATPPNCATTSTTISSPPGYSVQPREDEEVVAFTPRLNSGGAPSGAFTRYWQQATLILKDQEEGTRLPTYGRNGRIIGELGLKNTDKIIQVTVKLHGQMSLSVADSGSISTTLISETQDLWKQCPAPNPQEQRMEPKCPSILPIYIQFPAAYEAEGKYWRLPPSFEATFLGIPALFVRCTFSLSITITRTRSYHLASWTTSKTYITLVNFRPRTRPSRPIVLIDTVFASLKPVPEEWLQVVANMKVRPKSDMKPIECHLFIPSVQTYALTDVIPFHLQLSSSLQSLRELLPPSSEHLQVPGSGSGDNKAKVQGDLRIGPFRSYAIRMSIARQVVVEVHGLKRFRTFTVGVGKIWSVPPALYSHSEHSIRNGKEKAGKHNGVPEDGDVYLDWQGEVKCWGEVSTGGFSASNLIVKDFLVLSLTPPNPRSSFLMPMQLSHPIDL</sequence>
<accession>A0A9P5NL42</accession>
<dbReference type="OrthoDB" id="3252135at2759"/>
<reference evidence="2" key="1">
    <citation type="submission" date="2020-11" db="EMBL/GenBank/DDBJ databases">
        <authorList>
            <consortium name="DOE Joint Genome Institute"/>
            <person name="Ahrendt S."/>
            <person name="Riley R."/>
            <person name="Andreopoulos W."/>
            <person name="LaButti K."/>
            <person name="Pangilinan J."/>
            <person name="Ruiz-duenas F.J."/>
            <person name="Barrasa J.M."/>
            <person name="Sanchez-Garcia M."/>
            <person name="Camarero S."/>
            <person name="Miyauchi S."/>
            <person name="Serrano A."/>
            <person name="Linde D."/>
            <person name="Babiker R."/>
            <person name="Drula E."/>
            <person name="Ayuso-Fernandez I."/>
            <person name="Pacheco R."/>
            <person name="Padilla G."/>
            <person name="Ferreira P."/>
            <person name="Barriuso J."/>
            <person name="Kellner H."/>
            <person name="Castanera R."/>
            <person name="Alfaro M."/>
            <person name="Ramirez L."/>
            <person name="Pisabarro A.G."/>
            <person name="Kuo A."/>
            <person name="Tritt A."/>
            <person name="Lipzen A."/>
            <person name="He G."/>
            <person name="Yan M."/>
            <person name="Ng V."/>
            <person name="Cullen D."/>
            <person name="Martin F."/>
            <person name="Rosso M.-N."/>
            <person name="Henrissat B."/>
            <person name="Hibbett D."/>
            <person name="Martinez A.T."/>
            <person name="Grigoriev I.V."/>
        </authorList>
    </citation>
    <scope>NUCLEOTIDE SEQUENCE</scope>
    <source>
        <strain evidence="2">AH 44721</strain>
    </source>
</reference>
<organism evidence="2 3">
    <name type="scientific">Gymnopilus junonius</name>
    <name type="common">Spectacular rustgill mushroom</name>
    <name type="synonym">Gymnopilus spectabilis subsp. junonius</name>
    <dbReference type="NCBI Taxonomy" id="109634"/>
    <lineage>
        <taxon>Eukaryota</taxon>
        <taxon>Fungi</taxon>
        <taxon>Dikarya</taxon>
        <taxon>Basidiomycota</taxon>
        <taxon>Agaricomycotina</taxon>
        <taxon>Agaricomycetes</taxon>
        <taxon>Agaricomycetidae</taxon>
        <taxon>Agaricales</taxon>
        <taxon>Agaricineae</taxon>
        <taxon>Hymenogastraceae</taxon>
        <taxon>Gymnopilus</taxon>
    </lineage>
</organism>
<feature type="compositionally biased region" description="Polar residues" evidence="1">
    <location>
        <begin position="21"/>
        <end position="33"/>
    </location>
</feature>
<dbReference type="EMBL" id="JADNYJ010000057">
    <property type="protein sequence ID" value="KAF8897075.1"/>
    <property type="molecule type" value="Genomic_DNA"/>
</dbReference>
<proteinExistence type="predicted"/>
<evidence type="ECO:0000313" key="3">
    <source>
        <dbReference type="Proteomes" id="UP000724874"/>
    </source>
</evidence>